<gene>
    <name evidence="1" type="ORF">E6Q80_21210</name>
</gene>
<dbReference type="AlphaFoldDB" id="A0A5C7S5N0"/>
<dbReference type="Proteomes" id="UP000321192">
    <property type="component" value="Unassembled WGS sequence"/>
</dbReference>
<dbReference type="EMBL" id="SSFD01000363">
    <property type="protein sequence ID" value="TXH79124.1"/>
    <property type="molecule type" value="Genomic_DNA"/>
</dbReference>
<reference evidence="1 2" key="1">
    <citation type="submission" date="2018-09" db="EMBL/GenBank/DDBJ databases">
        <title>Metagenome Assembled Genomes from an Advanced Water Purification Facility.</title>
        <authorList>
            <person name="Stamps B.W."/>
            <person name="Spear J.R."/>
        </authorList>
    </citation>
    <scope>NUCLEOTIDE SEQUENCE [LARGE SCALE GENOMIC DNA]</scope>
    <source>
        <strain evidence="1">Bin_27_1</strain>
    </source>
</reference>
<sequence length="108" mass="11901">MPYRLGRGAAGSEPIAAEAVVEINQEKLMFEWVLLFALTLKTTPGEIRDISPVIVQGFTSKERCTQAGELLARQTIVLAGRARKQQGVRNDTSEGIPSINFECLQIQK</sequence>
<evidence type="ECO:0000313" key="1">
    <source>
        <dbReference type="EMBL" id="TXH79124.1"/>
    </source>
</evidence>
<comment type="caution">
    <text evidence="1">The sequence shown here is derived from an EMBL/GenBank/DDBJ whole genome shotgun (WGS) entry which is preliminary data.</text>
</comment>
<evidence type="ECO:0000313" key="2">
    <source>
        <dbReference type="Proteomes" id="UP000321192"/>
    </source>
</evidence>
<name>A0A5C7S5N0_THASP</name>
<protein>
    <submittedName>
        <fullName evidence="1">Uncharacterized protein</fullName>
    </submittedName>
</protein>
<organism evidence="1 2">
    <name type="scientific">Thauera aminoaromatica</name>
    <dbReference type="NCBI Taxonomy" id="164330"/>
    <lineage>
        <taxon>Bacteria</taxon>
        <taxon>Pseudomonadati</taxon>
        <taxon>Pseudomonadota</taxon>
        <taxon>Betaproteobacteria</taxon>
        <taxon>Rhodocyclales</taxon>
        <taxon>Zoogloeaceae</taxon>
        <taxon>Thauera</taxon>
    </lineage>
</organism>
<dbReference type="RefSeq" id="WP_276662098.1">
    <property type="nucleotide sequence ID" value="NZ_SSFD01000363.1"/>
</dbReference>
<accession>A0A5C7S5N0</accession>
<proteinExistence type="predicted"/>